<dbReference type="PANTHER" id="PTHR34477">
    <property type="entry name" value="UPF0213 PROTEIN YHBQ"/>
    <property type="match status" value="1"/>
</dbReference>
<comment type="caution">
    <text evidence="3">The sequence shown here is derived from an EMBL/GenBank/DDBJ whole genome shotgun (WGS) entry which is preliminary data.</text>
</comment>
<dbReference type="InterPro" id="IPR050190">
    <property type="entry name" value="UPF0213_domain"/>
</dbReference>
<dbReference type="InterPro" id="IPR035901">
    <property type="entry name" value="GIY-YIG_endonuc_sf"/>
</dbReference>
<accession>A0A1G2F2B3</accession>
<dbReference type="InterPro" id="IPR000305">
    <property type="entry name" value="GIY-YIG_endonuc"/>
</dbReference>
<proteinExistence type="inferred from homology"/>
<sequence>MFYVYILKSKKDGSIYIGYTSNLIRRFEEHNNLKNKSTRYKAPFELIYYEAYKSNADARYRETNLKRFAQAYSQLKNRIRNSLI</sequence>
<dbReference type="Pfam" id="PF01541">
    <property type="entry name" value="GIY-YIG"/>
    <property type="match status" value="1"/>
</dbReference>
<evidence type="ECO:0000313" key="4">
    <source>
        <dbReference type="Proteomes" id="UP000176787"/>
    </source>
</evidence>
<dbReference type="PROSITE" id="PS50164">
    <property type="entry name" value="GIY_YIG"/>
    <property type="match status" value="1"/>
</dbReference>
<evidence type="ECO:0000313" key="3">
    <source>
        <dbReference type="EMBL" id="OGZ31701.1"/>
    </source>
</evidence>
<dbReference type="STRING" id="1801726.A3H02_01390"/>
<evidence type="ECO:0000259" key="2">
    <source>
        <dbReference type="PROSITE" id="PS50164"/>
    </source>
</evidence>
<evidence type="ECO:0000256" key="1">
    <source>
        <dbReference type="ARBA" id="ARBA00007435"/>
    </source>
</evidence>
<dbReference type="Proteomes" id="UP000176787">
    <property type="component" value="Unassembled WGS sequence"/>
</dbReference>
<reference evidence="3 4" key="1">
    <citation type="journal article" date="2016" name="Nat. Commun.">
        <title>Thousands of microbial genomes shed light on interconnected biogeochemical processes in an aquifer system.</title>
        <authorList>
            <person name="Anantharaman K."/>
            <person name="Brown C.T."/>
            <person name="Hug L.A."/>
            <person name="Sharon I."/>
            <person name="Castelle C.J."/>
            <person name="Probst A.J."/>
            <person name="Thomas B.C."/>
            <person name="Singh A."/>
            <person name="Wilkins M.J."/>
            <person name="Karaoz U."/>
            <person name="Brodie E.L."/>
            <person name="Williams K.H."/>
            <person name="Hubbard S.S."/>
            <person name="Banfield J.F."/>
        </authorList>
    </citation>
    <scope>NUCLEOTIDE SEQUENCE [LARGE SCALE GENOMIC DNA]</scope>
</reference>
<name>A0A1G2F2B3_9BACT</name>
<organism evidence="3 4">
    <name type="scientific">Candidatus Niyogibacteria bacterium RIFCSPLOWO2_12_FULL_41_13</name>
    <dbReference type="NCBI Taxonomy" id="1801726"/>
    <lineage>
        <taxon>Bacteria</taxon>
        <taxon>Candidatus Niyogiibacteriota</taxon>
    </lineage>
</organism>
<dbReference type="SUPFAM" id="SSF82771">
    <property type="entry name" value="GIY-YIG endonuclease"/>
    <property type="match status" value="1"/>
</dbReference>
<dbReference type="PANTHER" id="PTHR34477:SF5">
    <property type="entry name" value="BSL5627 PROTEIN"/>
    <property type="match status" value="1"/>
</dbReference>
<dbReference type="EMBL" id="MHMS01000023">
    <property type="protein sequence ID" value="OGZ31701.1"/>
    <property type="molecule type" value="Genomic_DNA"/>
</dbReference>
<dbReference type="Gene3D" id="3.40.1440.10">
    <property type="entry name" value="GIY-YIG endonuclease"/>
    <property type="match status" value="1"/>
</dbReference>
<gene>
    <name evidence="3" type="ORF">A3H02_01390</name>
</gene>
<comment type="similarity">
    <text evidence="1">Belongs to the UPF0213 family.</text>
</comment>
<dbReference type="SMART" id="SM00465">
    <property type="entry name" value="GIYc"/>
    <property type="match status" value="1"/>
</dbReference>
<feature type="domain" description="GIY-YIG" evidence="2">
    <location>
        <begin position="1"/>
        <end position="78"/>
    </location>
</feature>
<protein>
    <recommendedName>
        <fullName evidence="2">GIY-YIG domain-containing protein</fullName>
    </recommendedName>
</protein>
<dbReference type="AlphaFoldDB" id="A0A1G2F2B3"/>